<reference evidence="1" key="1">
    <citation type="submission" date="2022-07" db="EMBL/GenBank/DDBJ databases">
        <title>Phylogenomic reconstructions and comparative analyses of Kickxellomycotina fungi.</title>
        <authorList>
            <person name="Reynolds N.K."/>
            <person name="Stajich J.E."/>
            <person name="Barry K."/>
            <person name="Grigoriev I.V."/>
            <person name="Crous P."/>
            <person name="Smith M.E."/>
        </authorList>
    </citation>
    <scope>NUCLEOTIDE SEQUENCE</scope>
    <source>
        <strain evidence="1">CBS 109366</strain>
    </source>
</reference>
<sequence length="151" mass="17942">MHGRRREAAKEPTAEETAQARQQLARYRALNEKVVELRARGECSRAALEATQQLLEQNTEIHSVWNYRRAVFQGLPAWSDADQRQAMLEEELGFLQRVIRRNIKSYWMWAHRVWVLQSLPRVEWARELALVAKLLAVDARNYHGWNYRRFV</sequence>
<organism evidence="1 2">
    <name type="scientific">Coemansia nantahalensis</name>
    <dbReference type="NCBI Taxonomy" id="2789366"/>
    <lineage>
        <taxon>Eukaryota</taxon>
        <taxon>Fungi</taxon>
        <taxon>Fungi incertae sedis</taxon>
        <taxon>Zoopagomycota</taxon>
        <taxon>Kickxellomycotina</taxon>
        <taxon>Kickxellomycetes</taxon>
        <taxon>Kickxellales</taxon>
        <taxon>Kickxellaceae</taxon>
        <taxon>Coemansia</taxon>
    </lineage>
</organism>
<comment type="caution">
    <text evidence="1">The sequence shown here is derived from an EMBL/GenBank/DDBJ whole genome shotgun (WGS) entry which is preliminary data.</text>
</comment>
<accession>A0ACC1K2N8</accession>
<dbReference type="EMBL" id="JANBUJ010000414">
    <property type="protein sequence ID" value="KAJ2772167.1"/>
    <property type="molecule type" value="Genomic_DNA"/>
</dbReference>
<dbReference type="Proteomes" id="UP001140234">
    <property type="component" value="Unassembled WGS sequence"/>
</dbReference>
<protein>
    <submittedName>
        <fullName evidence="1">Uncharacterized protein</fullName>
    </submittedName>
</protein>
<feature type="non-terminal residue" evidence="1">
    <location>
        <position position="151"/>
    </location>
</feature>
<name>A0ACC1K2N8_9FUNG</name>
<proteinExistence type="predicted"/>
<evidence type="ECO:0000313" key="2">
    <source>
        <dbReference type="Proteomes" id="UP001140234"/>
    </source>
</evidence>
<keyword evidence="2" id="KW-1185">Reference proteome</keyword>
<gene>
    <name evidence="1" type="ORF">IWQ57_001883</name>
</gene>
<evidence type="ECO:0000313" key="1">
    <source>
        <dbReference type="EMBL" id="KAJ2772167.1"/>
    </source>
</evidence>